<evidence type="ECO:0000256" key="4">
    <source>
        <dbReference type="SAM" id="MobiDB-lite"/>
    </source>
</evidence>
<feature type="region of interest" description="Disordered" evidence="4">
    <location>
        <begin position="1"/>
        <end position="71"/>
    </location>
</feature>
<feature type="compositionally biased region" description="Basic and acidic residues" evidence="4">
    <location>
        <begin position="706"/>
        <end position="730"/>
    </location>
</feature>
<sequence length="921" mass="99972">MSSHNADRESDEEEEEDFLPVLPEMIPATAMGSAEGASDSASGARAEKRPRSPADESPHGGGTAGAASHSGDDCNSGCNAVNVGKSLKREYSATDMLSAEGYPSPGIYERSYWHGSAVHDIGTLTDENGALILTVDVAGSVCAWRKLPRGVFFMGQFCKFFSKVLTAEECGRSATHHILSDRLNSRFFLVRMSPHMDEATNSFVVLVEITRVNCVLLSLEGRLSFQFKTARRNDAVGGHLSRQCVLTRPFLVYHDYQPHVIFFTALDDERSGVILLSCVAEKNPLFPLGASDEGGTKFVPALPLSTANPIVCCQQHQPSGLVVLVDAEGIVDYARIVEYHKDGGNAGLSLKIVGGAPASCAGDPMKLRQWITFERRQKTGFFALLREASNAARLGRSMVPLSVDFSPSGKFFIISSAFLCRGSVSVHVHLFEFTSGAYLCSDETDEVRFPRLSEESAIRDLKASLRGSVYNAVVEDTLCRSPGGVWVFVPEITEAIVPNKRVVCGRRIITFRATLGAEDAESKGRLFRMEKLSRSIGDTETQIYSSALHSSLPTTHIGLDNFSVPLRLLRAAVQPTQTLKNLVSQSPVGCALSQEDIKRLFGVHSENVTSILSVEREGSIRDDSTFCTTSLTGGALLLYTKFEPSLSVAELEDTNIPDASEGAKNGKDEGLRPELLLSKLYKKRDFDCSDLQMLQSLVDTPSSCNEESKKVNVKGEEVGTKAHGAEKDTSGSDGELEECRVRNIISSAAIRTMSWGGPAVRATISIREFGAIELRLLPQIAPKAVTNFASLSKRGFYDALTFHRVIPGFMIQGGCPLGNGTGGESSFGAPFEDEGFEVMEFFSYPTVQWLCMANRGANTNESQFFITVGEALPWLNAKHTVLGFVTSGKSVVLSISNVERDSDDKPLVPVVMDHVEVVEGK</sequence>
<feature type="compositionally biased region" description="Low complexity" evidence="4">
    <location>
        <begin position="30"/>
        <end position="44"/>
    </location>
</feature>
<dbReference type="PRINTS" id="PR00153">
    <property type="entry name" value="CSAPPISMRASE"/>
</dbReference>
<feature type="domain" description="PPIase cyclophilin-type" evidence="5">
    <location>
        <begin position="759"/>
        <end position="917"/>
    </location>
</feature>
<dbReference type="Pfam" id="PF00160">
    <property type="entry name" value="Pro_isomerase"/>
    <property type="match status" value="1"/>
</dbReference>
<proteinExistence type="predicted"/>
<evidence type="ECO:0000313" key="6">
    <source>
        <dbReference type="EMBL" id="CCC94352.1"/>
    </source>
</evidence>
<dbReference type="PROSITE" id="PS50072">
    <property type="entry name" value="CSA_PPIASE_2"/>
    <property type="match status" value="1"/>
</dbReference>
<dbReference type="PANTHER" id="PTHR45625:SF4">
    <property type="entry name" value="PEPTIDYLPROLYL ISOMERASE DOMAIN AND WD REPEAT-CONTAINING PROTEIN 1"/>
    <property type="match status" value="1"/>
</dbReference>
<gene>
    <name evidence="6" type="ORF">TCIL3000_10_11310</name>
</gene>
<dbReference type="InterPro" id="IPR029000">
    <property type="entry name" value="Cyclophilin-like_dom_sf"/>
</dbReference>
<dbReference type="EC" id="5.2.1.8" evidence="1"/>
<dbReference type="VEuPathDB" id="TriTrypDB:TcIL3000_10_11310"/>
<evidence type="ECO:0000256" key="3">
    <source>
        <dbReference type="ARBA" id="ARBA00023235"/>
    </source>
</evidence>
<dbReference type="PANTHER" id="PTHR45625">
    <property type="entry name" value="PEPTIDYL-PROLYL CIS-TRANS ISOMERASE-RELATED"/>
    <property type="match status" value="1"/>
</dbReference>
<dbReference type="InterPro" id="IPR044666">
    <property type="entry name" value="Cyclophilin_A-like"/>
</dbReference>
<feature type="compositionally biased region" description="Acidic residues" evidence="4">
    <location>
        <begin position="9"/>
        <end position="18"/>
    </location>
</feature>
<dbReference type="InterPro" id="IPR020892">
    <property type="entry name" value="Cyclophilin-type_PPIase_CS"/>
</dbReference>
<evidence type="ECO:0000256" key="1">
    <source>
        <dbReference type="ARBA" id="ARBA00013194"/>
    </source>
</evidence>
<dbReference type="EMBL" id="HE575323">
    <property type="protein sequence ID" value="CCC94352.1"/>
    <property type="molecule type" value="Genomic_DNA"/>
</dbReference>
<feature type="compositionally biased region" description="Basic and acidic residues" evidence="4">
    <location>
        <begin position="45"/>
        <end position="58"/>
    </location>
</feature>
<organism evidence="6">
    <name type="scientific">Trypanosoma congolense (strain IL3000)</name>
    <dbReference type="NCBI Taxonomy" id="1068625"/>
    <lineage>
        <taxon>Eukaryota</taxon>
        <taxon>Discoba</taxon>
        <taxon>Euglenozoa</taxon>
        <taxon>Kinetoplastea</taxon>
        <taxon>Metakinetoplastina</taxon>
        <taxon>Trypanosomatida</taxon>
        <taxon>Trypanosomatidae</taxon>
        <taxon>Trypanosoma</taxon>
        <taxon>Nannomonas</taxon>
    </lineage>
</organism>
<keyword evidence="2" id="KW-0697">Rotamase</keyword>
<accession>G0UY85</accession>
<dbReference type="AlphaFoldDB" id="G0UY85"/>
<dbReference type="GO" id="GO:0003755">
    <property type="term" value="F:peptidyl-prolyl cis-trans isomerase activity"/>
    <property type="evidence" value="ECO:0007669"/>
    <property type="project" value="UniProtKB-KW"/>
</dbReference>
<reference evidence="6" key="1">
    <citation type="journal article" date="2012" name="Proc. Natl. Acad. Sci. U.S.A.">
        <title>Antigenic diversity is generated by distinct evolutionary mechanisms in African trypanosome species.</title>
        <authorList>
            <person name="Jackson A.P."/>
            <person name="Berry A."/>
            <person name="Aslett M."/>
            <person name="Allison H.C."/>
            <person name="Burton P."/>
            <person name="Vavrova-Anderson J."/>
            <person name="Brown R."/>
            <person name="Browne H."/>
            <person name="Corton N."/>
            <person name="Hauser H."/>
            <person name="Gamble J."/>
            <person name="Gilderthorp R."/>
            <person name="Marcello L."/>
            <person name="McQuillan J."/>
            <person name="Otto T.D."/>
            <person name="Quail M.A."/>
            <person name="Sanders M.J."/>
            <person name="van Tonder A."/>
            <person name="Ginger M.L."/>
            <person name="Field M.C."/>
            <person name="Barry J.D."/>
            <person name="Hertz-Fowler C."/>
            <person name="Berriman M."/>
        </authorList>
    </citation>
    <scope>NUCLEOTIDE SEQUENCE</scope>
    <source>
        <strain evidence="6">IL3000</strain>
    </source>
</reference>
<keyword evidence="3" id="KW-0413">Isomerase</keyword>
<dbReference type="SUPFAM" id="SSF50891">
    <property type="entry name" value="Cyclophilin-like"/>
    <property type="match status" value="1"/>
</dbReference>
<evidence type="ECO:0000256" key="2">
    <source>
        <dbReference type="ARBA" id="ARBA00023110"/>
    </source>
</evidence>
<feature type="region of interest" description="Disordered" evidence="4">
    <location>
        <begin position="702"/>
        <end position="734"/>
    </location>
</feature>
<dbReference type="InterPro" id="IPR002130">
    <property type="entry name" value="Cyclophilin-type_PPIase_dom"/>
</dbReference>
<dbReference type="GO" id="GO:0071013">
    <property type="term" value="C:catalytic step 2 spliceosome"/>
    <property type="evidence" value="ECO:0007669"/>
    <property type="project" value="TreeGrafter"/>
</dbReference>
<dbReference type="GO" id="GO:0006457">
    <property type="term" value="P:protein folding"/>
    <property type="evidence" value="ECO:0007669"/>
    <property type="project" value="InterPro"/>
</dbReference>
<dbReference type="PROSITE" id="PS00170">
    <property type="entry name" value="CSA_PPIASE_1"/>
    <property type="match status" value="1"/>
</dbReference>
<name>G0UY85_TRYCI</name>
<dbReference type="Gene3D" id="2.40.100.10">
    <property type="entry name" value="Cyclophilin-like"/>
    <property type="match status" value="1"/>
</dbReference>
<evidence type="ECO:0000259" key="5">
    <source>
        <dbReference type="PROSITE" id="PS50072"/>
    </source>
</evidence>
<protein>
    <recommendedName>
        <fullName evidence="1">peptidylprolyl isomerase</fullName>
        <ecNumber evidence="1">5.2.1.8</ecNumber>
    </recommendedName>
</protein>